<dbReference type="AlphaFoldDB" id="A0A420ERN8"/>
<organism evidence="1 2">
    <name type="scientific">Altericroceibacterium spongiae</name>
    <dbReference type="NCBI Taxonomy" id="2320269"/>
    <lineage>
        <taxon>Bacteria</taxon>
        <taxon>Pseudomonadati</taxon>
        <taxon>Pseudomonadota</taxon>
        <taxon>Alphaproteobacteria</taxon>
        <taxon>Sphingomonadales</taxon>
        <taxon>Erythrobacteraceae</taxon>
        <taxon>Altericroceibacterium</taxon>
    </lineage>
</organism>
<name>A0A420ERN8_9SPHN</name>
<keyword evidence="2" id="KW-1185">Reference proteome</keyword>
<gene>
    <name evidence="1" type="ORF">D6851_02450</name>
</gene>
<reference evidence="1 2" key="1">
    <citation type="submission" date="2018-09" db="EMBL/GenBank/DDBJ databases">
        <title>Altererythrobacter spongiae sp. nov., isolated from a marine sponge.</title>
        <authorList>
            <person name="Zhuang L."/>
            <person name="Luo L."/>
        </authorList>
    </citation>
    <scope>NUCLEOTIDE SEQUENCE [LARGE SCALE GENOMIC DNA]</scope>
    <source>
        <strain evidence="1 2">HN-Y73</strain>
    </source>
</reference>
<protein>
    <submittedName>
        <fullName evidence="1">Uncharacterized protein</fullName>
    </submittedName>
</protein>
<proteinExistence type="predicted"/>
<dbReference type="Proteomes" id="UP000284395">
    <property type="component" value="Unassembled WGS sequence"/>
</dbReference>
<comment type="caution">
    <text evidence="1">The sequence shown here is derived from an EMBL/GenBank/DDBJ whole genome shotgun (WGS) entry which is preliminary data.</text>
</comment>
<evidence type="ECO:0000313" key="2">
    <source>
        <dbReference type="Proteomes" id="UP000284395"/>
    </source>
</evidence>
<dbReference type="EMBL" id="RAPF01000001">
    <property type="protein sequence ID" value="RKF23352.1"/>
    <property type="molecule type" value="Genomic_DNA"/>
</dbReference>
<sequence>MVDNIRIPIQQIPDFPFFIMGFFKYETLTNTAFTTYFCCQVRRLSEFSSAMTMREYSATPHICADMPKDT</sequence>
<evidence type="ECO:0000313" key="1">
    <source>
        <dbReference type="EMBL" id="RKF23352.1"/>
    </source>
</evidence>
<accession>A0A420ERN8</accession>